<dbReference type="AlphaFoldDB" id="A0A2I3BZK9"/>
<evidence type="ECO:0000313" key="2">
    <source>
        <dbReference type="Proteomes" id="UP000016714"/>
    </source>
</evidence>
<reference evidence="1 2" key="1">
    <citation type="journal article" date="2015" name="Genome Announc.">
        <title>Complete genome sequence of Vibrio alginolyticus ATCC 17749.</title>
        <authorList>
            <person name="Liu X.F."/>
            <person name="Cao Y."/>
            <person name="Zhang H.L."/>
            <person name="Chen Y.J."/>
            <person name="Hu C.J."/>
        </authorList>
    </citation>
    <scope>NUCLEOTIDE SEQUENCE [LARGE SCALE GENOMIC DNA]</scope>
    <source>
        <strain evidence="2">ATCC 17749 / DSM 2171 / NBRC 15630 / NCIMB 1903 / NCTC 12160 / XII-53</strain>
    </source>
</reference>
<dbReference type="EMBL" id="CP006718">
    <property type="protein sequence ID" value="AGV16207.1"/>
    <property type="molecule type" value="Genomic_DNA"/>
</dbReference>
<accession>A0A2I3BZK9</accession>
<dbReference type="HOGENOM" id="CLU_3031196_0_0_6"/>
<protein>
    <submittedName>
        <fullName evidence="1">Uncharacterized protein</fullName>
    </submittedName>
</protein>
<name>A0A2I3BZK9_VIBAX</name>
<organism evidence="1 2">
    <name type="scientific">Vibrio alginolyticus (strain ATCC 17749 / DSM 2171 / NBRC 15630 / NCIMB 1903 / NCTC 12160 / XII-53)</name>
    <dbReference type="NCBI Taxonomy" id="1219076"/>
    <lineage>
        <taxon>Bacteria</taxon>
        <taxon>Pseudomonadati</taxon>
        <taxon>Pseudomonadota</taxon>
        <taxon>Gammaproteobacteria</taxon>
        <taxon>Vibrionales</taxon>
        <taxon>Vibrionaceae</taxon>
        <taxon>Vibrio</taxon>
    </lineage>
</organism>
<evidence type="ECO:0000313" key="1">
    <source>
        <dbReference type="EMBL" id="AGV16207.1"/>
    </source>
</evidence>
<proteinExistence type="predicted"/>
<gene>
    <name evidence="1" type="ORF">N646_0374</name>
</gene>
<sequence length="55" mass="6151">MSVFGTRVAVARACQKSICFSNIDQLVVYLSIQISFIAPHKSDKMVSFLFAKQLL</sequence>
<dbReference type="KEGG" id="vag:N646_0374"/>
<dbReference type="Proteomes" id="UP000016714">
    <property type="component" value="Chromosome 1"/>
</dbReference>